<keyword evidence="2" id="KW-0813">Transport</keyword>
<feature type="domain" description="ABC transporter" evidence="9">
    <location>
        <begin position="2"/>
        <end position="241"/>
    </location>
</feature>
<name>A0A554A3I8_9BACI</name>
<dbReference type="InterPro" id="IPR018449">
    <property type="entry name" value="NIL_domain"/>
</dbReference>
<dbReference type="PANTHER" id="PTHR43166">
    <property type="entry name" value="AMINO ACID IMPORT ATP-BINDING PROTEIN"/>
    <property type="match status" value="1"/>
</dbReference>
<evidence type="ECO:0000256" key="5">
    <source>
        <dbReference type="ARBA" id="ARBA00022840"/>
    </source>
</evidence>
<evidence type="ECO:0000256" key="6">
    <source>
        <dbReference type="ARBA" id="ARBA00022967"/>
    </source>
</evidence>
<gene>
    <name evidence="10" type="ORF">FN960_01450</name>
</gene>
<evidence type="ECO:0000256" key="8">
    <source>
        <dbReference type="ARBA" id="ARBA00023136"/>
    </source>
</evidence>
<dbReference type="Proteomes" id="UP000318521">
    <property type="component" value="Unassembled WGS sequence"/>
</dbReference>
<dbReference type="InterPro" id="IPR003439">
    <property type="entry name" value="ABC_transporter-like_ATP-bd"/>
</dbReference>
<dbReference type="GO" id="GO:0005524">
    <property type="term" value="F:ATP binding"/>
    <property type="evidence" value="ECO:0007669"/>
    <property type="project" value="UniProtKB-KW"/>
</dbReference>
<dbReference type="EMBL" id="VLXZ01000001">
    <property type="protein sequence ID" value="TSB48245.1"/>
    <property type="molecule type" value="Genomic_DNA"/>
</dbReference>
<dbReference type="Gene3D" id="3.30.70.260">
    <property type="match status" value="1"/>
</dbReference>
<dbReference type="InterPro" id="IPR027417">
    <property type="entry name" value="P-loop_NTPase"/>
</dbReference>
<dbReference type="FunFam" id="3.40.50.300:FF:000056">
    <property type="entry name" value="Cell division ATP-binding protein FtsE"/>
    <property type="match status" value="1"/>
</dbReference>
<dbReference type="GO" id="GO:0005886">
    <property type="term" value="C:plasma membrane"/>
    <property type="evidence" value="ECO:0007669"/>
    <property type="project" value="UniProtKB-ARBA"/>
</dbReference>
<evidence type="ECO:0000313" key="11">
    <source>
        <dbReference type="Proteomes" id="UP000318521"/>
    </source>
</evidence>
<dbReference type="SMART" id="SM00930">
    <property type="entry name" value="NIL"/>
    <property type="match status" value="1"/>
</dbReference>
<reference evidence="10 11" key="1">
    <citation type="submission" date="2019-07" db="EMBL/GenBank/DDBJ databases">
        <authorList>
            <person name="Park Y.J."/>
            <person name="Jeong S.E."/>
            <person name="Jung H.S."/>
        </authorList>
    </citation>
    <scope>NUCLEOTIDE SEQUENCE [LARGE SCALE GENOMIC DNA]</scope>
    <source>
        <strain evidence="11">P16(2019)</strain>
    </source>
</reference>
<organism evidence="10 11">
    <name type="scientific">Alkalicoccobacillus porphyridii</name>
    <dbReference type="NCBI Taxonomy" id="2597270"/>
    <lineage>
        <taxon>Bacteria</taxon>
        <taxon>Bacillati</taxon>
        <taxon>Bacillota</taxon>
        <taxon>Bacilli</taxon>
        <taxon>Bacillales</taxon>
        <taxon>Bacillaceae</taxon>
        <taxon>Alkalicoccobacillus</taxon>
    </lineage>
</organism>
<accession>A0A554A3I8</accession>
<dbReference type="InterPro" id="IPR017871">
    <property type="entry name" value="ABC_transporter-like_CS"/>
</dbReference>
<dbReference type="SUPFAM" id="SSF55021">
    <property type="entry name" value="ACT-like"/>
    <property type="match status" value="1"/>
</dbReference>
<dbReference type="GO" id="GO:0016887">
    <property type="term" value="F:ATP hydrolysis activity"/>
    <property type="evidence" value="ECO:0007669"/>
    <property type="project" value="InterPro"/>
</dbReference>
<sequence length="341" mass="37767">MIALRGLQKIFALKSGAVTAVDGVDLTINKGGIFGIIGYSGAGKSTLIRLLNMLERPTDGAVEIDGQDISKLTNKELRKARQGMGMIFQHFNLLWSRTVYDNIAFPLEIAGVKGEKKHNRVKELIQLVGLEGRDKSYPSQLSGGQKQRVGIARALANNPKVLLCDEATSALDPKTTESILDLLVDINQKLNLTIVLITHEMHVIRKICNEVAVMENGKIVEKGPVLDVFKNPKEKMTKEFLKQITEQDDTEETIKDILNETKDGDVVQLTFSGTNAEQPLISQLIRQFQVDVSIIHGKITKVQGGSYGTLFIQLTGDETEKQKALAFMNDKEVKAEVLRRD</sequence>
<proteinExistence type="inferred from homology"/>
<evidence type="ECO:0000259" key="9">
    <source>
        <dbReference type="PROSITE" id="PS50893"/>
    </source>
</evidence>
<evidence type="ECO:0000256" key="1">
    <source>
        <dbReference type="ARBA" id="ARBA00005417"/>
    </source>
</evidence>
<dbReference type="GO" id="GO:0006865">
    <property type="term" value="P:amino acid transport"/>
    <property type="evidence" value="ECO:0007669"/>
    <property type="project" value="UniProtKB-KW"/>
</dbReference>
<evidence type="ECO:0000256" key="7">
    <source>
        <dbReference type="ARBA" id="ARBA00022970"/>
    </source>
</evidence>
<keyword evidence="11" id="KW-1185">Reference proteome</keyword>
<evidence type="ECO:0000256" key="2">
    <source>
        <dbReference type="ARBA" id="ARBA00022448"/>
    </source>
</evidence>
<dbReference type="InterPro" id="IPR003593">
    <property type="entry name" value="AAA+_ATPase"/>
</dbReference>
<evidence type="ECO:0000313" key="10">
    <source>
        <dbReference type="EMBL" id="TSB48245.1"/>
    </source>
</evidence>
<evidence type="ECO:0000256" key="3">
    <source>
        <dbReference type="ARBA" id="ARBA00022475"/>
    </source>
</evidence>
<dbReference type="Pfam" id="PF00005">
    <property type="entry name" value="ABC_tran"/>
    <property type="match status" value="1"/>
</dbReference>
<comment type="caution">
    <text evidence="10">The sequence shown here is derived from an EMBL/GenBank/DDBJ whole genome shotgun (WGS) entry which is preliminary data.</text>
</comment>
<keyword evidence="6" id="KW-1278">Translocase</keyword>
<comment type="similarity">
    <text evidence="1">Belongs to the ABC transporter superfamily.</text>
</comment>
<dbReference type="OrthoDB" id="9802264at2"/>
<dbReference type="PANTHER" id="PTHR43166:SF36">
    <property type="entry name" value="METHIONINE IMPORT ATP-BINDING PROTEIN METN 2"/>
    <property type="match status" value="1"/>
</dbReference>
<keyword evidence="8" id="KW-0472">Membrane</keyword>
<dbReference type="PROSITE" id="PS00211">
    <property type="entry name" value="ABC_TRANSPORTER_1"/>
    <property type="match status" value="1"/>
</dbReference>
<keyword evidence="4" id="KW-0547">Nucleotide-binding</keyword>
<protein>
    <submittedName>
        <fullName evidence="10">Methionine ABC transporter ATP-binding protein</fullName>
    </submittedName>
</protein>
<dbReference type="RefSeq" id="WP_143846590.1">
    <property type="nucleotide sequence ID" value="NZ_VLXZ01000001.1"/>
</dbReference>
<keyword evidence="5 10" id="KW-0067">ATP-binding</keyword>
<dbReference type="InterPro" id="IPR041701">
    <property type="entry name" value="MetN_ABC"/>
</dbReference>
<keyword evidence="7" id="KW-0029">Amino-acid transport</keyword>
<evidence type="ECO:0000256" key="4">
    <source>
        <dbReference type="ARBA" id="ARBA00022741"/>
    </source>
</evidence>
<dbReference type="InterPro" id="IPR050086">
    <property type="entry name" value="MetN_ABC_transporter-like"/>
</dbReference>
<dbReference type="Gene3D" id="3.40.50.300">
    <property type="entry name" value="P-loop containing nucleotide triphosphate hydrolases"/>
    <property type="match status" value="1"/>
</dbReference>
<keyword evidence="3" id="KW-1003">Cell membrane</keyword>
<dbReference type="SUPFAM" id="SSF52540">
    <property type="entry name" value="P-loop containing nucleoside triphosphate hydrolases"/>
    <property type="match status" value="1"/>
</dbReference>
<dbReference type="Pfam" id="PF09383">
    <property type="entry name" value="NIL"/>
    <property type="match status" value="1"/>
</dbReference>
<dbReference type="SMART" id="SM00382">
    <property type="entry name" value="AAA"/>
    <property type="match status" value="1"/>
</dbReference>
<dbReference type="InterPro" id="IPR045865">
    <property type="entry name" value="ACT-like_dom_sf"/>
</dbReference>
<dbReference type="PROSITE" id="PS50893">
    <property type="entry name" value="ABC_TRANSPORTER_2"/>
    <property type="match status" value="1"/>
</dbReference>
<dbReference type="AlphaFoldDB" id="A0A554A3I8"/>
<dbReference type="CDD" id="cd03258">
    <property type="entry name" value="ABC_MetN_methionine_transporter"/>
    <property type="match status" value="1"/>
</dbReference>